<comment type="caution">
    <text evidence="3">The sequence shown here is derived from an EMBL/GenBank/DDBJ whole genome shotgun (WGS) entry which is preliminary data.</text>
</comment>
<gene>
    <name evidence="1" type="ORF">TSPI_01392</name>
    <name evidence="2" type="ORF">TSPI_09547</name>
    <name evidence="3" type="ORF">TSPI_09602</name>
    <name evidence="5" type="ORF">TSPI_09626</name>
    <name evidence="4" type="ORF">TSPI_09633</name>
</gene>
<dbReference type="EMBL" id="JBEUSY010000241">
    <property type="protein sequence ID" value="KAL1241716.1"/>
    <property type="molecule type" value="Genomic_DNA"/>
</dbReference>
<organism evidence="3 6">
    <name type="scientific">Trichinella spiralis</name>
    <name type="common">Trichina worm</name>
    <dbReference type="NCBI Taxonomy" id="6334"/>
    <lineage>
        <taxon>Eukaryota</taxon>
        <taxon>Metazoa</taxon>
        <taxon>Ecdysozoa</taxon>
        <taxon>Nematoda</taxon>
        <taxon>Enoplea</taxon>
        <taxon>Dorylaimia</taxon>
        <taxon>Trichinellida</taxon>
        <taxon>Trichinellidae</taxon>
        <taxon>Trichinella</taxon>
    </lineage>
</organism>
<evidence type="ECO:0000313" key="3">
    <source>
        <dbReference type="EMBL" id="KAL1241716.1"/>
    </source>
</evidence>
<dbReference type="EMBL" id="JBEUSY010000164">
    <property type="protein sequence ID" value="KAL1243769.1"/>
    <property type="molecule type" value="Genomic_DNA"/>
</dbReference>
<evidence type="ECO:0000313" key="4">
    <source>
        <dbReference type="EMBL" id="KAL1243769.1"/>
    </source>
</evidence>
<dbReference type="EMBL" id="JBEUSY010000368">
    <property type="protein sequence ID" value="KAL1236581.1"/>
    <property type="molecule type" value="Genomic_DNA"/>
</dbReference>
<dbReference type="EMBL" id="JBEUSY010000513">
    <property type="protein sequence ID" value="KAL1228242.1"/>
    <property type="molecule type" value="Genomic_DNA"/>
</dbReference>
<evidence type="ECO:0000313" key="6">
    <source>
        <dbReference type="Proteomes" id="UP001558632"/>
    </source>
</evidence>
<evidence type="ECO:0000313" key="2">
    <source>
        <dbReference type="EMBL" id="KAL1236581.1"/>
    </source>
</evidence>
<reference evidence="3 6" key="2">
    <citation type="submission" date="2024-07" db="EMBL/GenBank/DDBJ databases">
        <title>Enhanced genomic and transcriptomic resources for Trichinella pseudospiralis and T. spiralis underpin the discovery of pronounced molecular differences between stages and species.</title>
        <authorList>
            <person name="Pasi K.K."/>
            <person name="La Rosa G."/>
            <person name="Gomez-Morales M.A."/>
            <person name="Tosini F."/>
            <person name="Sumanam S."/>
            <person name="Young N.D."/>
            <person name="Chang B.C."/>
            <person name="Robin G.B."/>
        </authorList>
    </citation>
    <scope>NUCLEOTIDE SEQUENCE [LARGE SCALE GENOMIC DNA]</scope>
    <source>
        <strain evidence="3">ISS534</strain>
    </source>
</reference>
<dbReference type="Proteomes" id="UP001558632">
    <property type="component" value="Unassembled WGS sequence"/>
</dbReference>
<accession>A0ABR3KQG5</accession>
<proteinExistence type="predicted"/>
<protein>
    <submittedName>
        <fullName evidence="3">Leukocyte elastase inhibitor</fullName>
    </submittedName>
</protein>
<keyword evidence="6" id="KW-1185">Reference proteome</keyword>
<dbReference type="EMBL" id="JBEUSY010000055">
    <property type="protein sequence ID" value="KAL1245889.1"/>
    <property type="molecule type" value="Genomic_DNA"/>
</dbReference>
<evidence type="ECO:0000313" key="5">
    <source>
        <dbReference type="EMBL" id="KAL1245889.1"/>
    </source>
</evidence>
<name>A0ABR3KQG5_TRISP</name>
<sequence>MSNCCSHGTLLHFSLQGSHLNICYYHQDLHQQRLRASSRSKLFKATLSRPSYPSQRSLHLFRKKRLVDSAGELLHTPWRIPTSMATVLLSISTNTFSGIS</sequence>
<reference evidence="3" key="1">
    <citation type="submission" date="2024-06" db="EMBL/GenBank/DDBJ databases">
        <authorList>
            <person name="Korhonen P.K."/>
            <person name="La Rosa G."/>
            <person name="Gomez-Morales M.A."/>
            <person name="Tosini F."/>
            <person name="Sumanam S."/>
            <person name="Young N.D."/>
            <person name="Chang B.C."/>
            <person name="Gasser R.B."/>
        </authorList>
    </citation>
    <scope>NUCLEOTIDE SEQUENCE</scope>
    <source>
        <strain evidence="3">ISS534</strain>
    </source>
</reference>
<evidence type="ECO:0000313" key="1">
    <source>
        <dbReference type="EMBL" id="KAL1228242.1"/>
    </source>
</evidence>